<dbReference type="FunFam" id="1.10.10.10:FF:000119">
    <property type="entry name" value="DNA damage and replication checkpoint protein"/>
    <property type="match status" value="1"/>
</dbReference>
<feature type="compositionally biased region" description="Low complexity" evidence="2">
    <location>
        <begin position="849"/>
        <end position="868"/>
    </location>
</feature>
<feature type="compositionally biased region" description="Basic and acidic residues" evidence="2">
    <location>
        <begin position="373"/>
        <end position="384"/>
    </location>
</feature>
<keyword evidence="5" id="KW-1185">Reference proteome</keyword>
<dbReference type="InterPro" id="IPR003150">
    <property type="entry name" value="DNA-bd_RFX"/>
</dbReference>
<gene>
    <name evidence="4" type="ORF">OHC33_004951</name>
</gene>
<dbReference type="InterPro" id="IPR057321">
    <property type="entry name" value="RFX1-4/6/8-like_BCD"/>
</dbReference>
<feature type="region of interest" description="Disordered" evidence="2">
    <location>
        <begin position="152"/>
        <end position="189"/>
    </location>
</feature>
<dbReference type="AlphaFoldDB" id="A0AAN8ELM7"/>
<dbReference type="Pfam" id="PF02257">
    <property type="entry name" value="RFX_DNA_binding"/>
    <property type="match status" value="1"/>
</dbReference>
<evidence type="ECO:0000313" key="4">
    <source>
        <dbReference type="EMBL" id="KAK5953682.1"/>
    </source>
</evidence>
<feature type="compositionally biased region" description="Low complexity" evidence="2">
    <location>
        <begin position="21"/>
        <end position="31"/>
    </location>
</feature>
<dbReference type="SUPFAM" id="SSF46785">
    <property type="entry name" value="Winged helix' DNA-binding domain"/>
    <property type="match status" value="1"/>
</dbReference>
<protein>
    <recommendedName>
        <fullName evidence="3">RFX-type winged-helix domain-containing protein</fullName>
    </recommendedName>
</protein>
<feature type="compositionally biased region" description="Acidic residues" evidence="2">
    <location>
        <begin position="871"/>
        <end position="880"/>
    </location>
</feature>
<evidence type="ECO:0000256" key="2">
    <source>
        <dbReference type="SAM" id="MobiDB-lite"/>
    </source>
</evidence>
<proteinExistence type="predicted"/>
<evidence type="ECO:0000313" key="5">
    <source>
        <dbReference type="Proteomes" id="UP001316803"/>
    </source>
</evidence>
<feature type="region of interest" description="Disordered" evidence="2">
    <location>
        <begin position="1"/>
        <end position="61"/>
    </location>
</feature>
<dbReference type="PANTHER" id="PTHR12619:SF5">
    <property type="entry name" value="TRANSCRIPTION FACTOR RFX4"/>
    <property type="match status" value="1"/>
</dbReference>
<feature type="compositionally biased region" description="Low complexity" evidence="2">
    <location>
        <begin position="40"/>
        <end position="52"/>
    </location>
</feature>
<name>A0AAN8ELM7_9EURO</name>
<feature type="region of interest" description="Disordered" evidence="2">
    <location>
        <begin position="908"/>
        <end position="927"/>
    </location>
</feature>
<reference evidence="4 5" key="1">
    <citation type="submission" date="2022-12" db="EMBL/GenBank/DDBJ databases">
        <title>Genomic features and morphological characterization of a novel Knufia sp. strain isolated from spacecraft assembly facility.</title>
        <authorList>
            <person name="Teixeira M."/>
            <person name="Chander A.M."/>
            <person name="Stajich J.E."/>
            <person name="Venkateswaran K."/>
        </authorList>
    </citation>
    <scope>NUCLEOTIDE SEQUENCE [LARGE SCALE GENOMIC DNA]</scope>
    <source>
        <strain evidence="4 5">FJI-L2-BK-P2</strain>
    </source>
</reference>
<dbReference type="GO" id="GO:0000981">
    <property type="term" value="F:DNA-binding transcription factor activity, RNA polymerase II-specific"/>
    <property type="evidence" value="ECO:0007669"/>
    <property type="project" value="TreeGrafter"/>
</dbReference>
<feature type="region of interest" description="Disordered" evidence="2">
    <location>
        <begin position="304"/>
        <end position="384"/>
    </location>
</feature>
<dbReference type="InterPro" id="IPR036390">
    <property type="entry name" value="WH_DNA-bd_sf"/>
</dbReference>
<evidence type="ECO:0000256" key="1">
    <source>
        <dbReference type="ARBA" id="ARBA00023125"/>
    </source>
</evidence>
<dbReference type="PROSITE" id="PS51526">
    <property type="entry name" value="RFX_DBD"/>
    <property type="match status" value="1"/>
</dbReference>
<dbReference type="PANTHER" id="PTHR12619">
    <property type="entry name" value="RFX TRANSCRIPTION FACTOR FAMILY"/>
    <property type="match status" value="1"/>
</dbReference>
<comment type="caution">
    <text evidence="4">The sequence shown here is derived from an EMBL/GenBank/DDBJ whole genome shotgun (WGS) entry which is preliminary data.</text>
</comment>
<accession>A0AAN8ELM7</accession>
<organism evidence="4 5">
    <name type="scientific">Knufia fluminis</name>
    <dbReference type="NCBI Taxonomy" id="191047"/>
    <lineage>
        <taxon>Eukaryota</taxon>
        <taxon>Fungi</taxon>
        <taxon>Dikarya</taxon>
        <taxon>Ascomycota</taxon>
        <taxon>Pezizomycotina</taxon>
        <taxon>Eurotiomycetes</taxon>
        <taxon>Chaetothyriomycetidae</taxon>
        <taxon>Chaetothyriales</taxon>
        <taxon>Trichomeriaceae</taxon>
        <taxon>Knufia</taxon>
    </lineage>
</organism>
<feature type="compositionally biased region" description="Polar residues" evidence="2">
    <location>
        <begin position="328"/>
        <end position="343"/>
    </location>
</feature>
<dbReference type="Pfam" id="PF25340">
    <property type="entry name" value="BCD_RFX"/>
    <property type="match status" value="1"/>
</dbReference>
<feature type="domain" description="RFX-type winged-helix" evidence="3">
    <location>
        <begin position="228"/>
        <end position="302"/>
    </location>
</feature>
<keyword evidence="1" id="KW-0238">DNA-binding</keyword>
<dbReference type="GO" id="GO:0000978">
    <property type="term" value="F:RNA polymerase II cis-regulatory region sequence-specific DNA binding"/>
    <property type="evidence" value="ECO:0007669"/>
    <property type="project" value="TreeGrafter"/>
</dbReference>
<dbReference type="Gene3D" id="1.10.10.10">
    <property type="entry name" value="Winged helix-like DNA-binding domain superfamily/Winged helix DNA-binding domain"/>
    <property type="match status" value="1"/>
</dbReference>
<sequence>MANTLAKRPQSRQNSLDHPPALSRSASAASSHGQLRPKSRGSSGSLQSVGVGNAFQPVQPNQNAPIDQAAYFVGEGGQQTQYPPPPNMDDPNMLAYQHNMQQIRPQQQHQIMPQHDMRPMSQHGYSNMQPIPIQYADGMTGYGMPTQHIHHMRHASEHYEGSPAPEDSNNENGPSKRRKGTASSLANDQELRRLLAQYGGRTLKEVANEVQKNEGSGGKSEKAKQVFAMLWLQETCQRSSNSVRRDRVFARYTERCGNERVPTLNPASFGKLVRIIFPNVQTRRLGVRGESKYHYVDLSLVPDDNDPGFDTFDRPGTSSGPVPERPASSASTSRPLQLSTKPVNLNLLPPRMTMETADFPAPAPGTRGTQNESRPRPEPTSHKLDCKFVNTPIIKVARGNLSATLLNALPSVRANMPGTLATYLSMPSKTTLCQPVPSSQESPIELPDIHGYLADESYDHHIAKLLHDLYRSYCIDVIDAFRKCKDKSFFNHHSAFNGKMTVPVSKLFNLECLAPWIQECDMRMYRQILRYMTPLVLQDVPEAVWNAFDRISNRLVGFLINSFEEKCPPHVVAAKAVPAARFTNLLRKLRSAQTSTLQLNRMLEVPHTRTQMWLDMCSVVDPDLTLQECNPPPECFPAIQGILKHDLRALLGPEPDPLVDAAEQDPTSNFAKMLQEPIHADGVLSKEDVSTDLIVRLVSWLECLPDAFEGHHPQCLIDWQTRFFRSIMNQFGSGGAISYQSWWYFENFTHQMLAFMTELEGLLLPAEDQKTLDQREKGKAEEHTRLYGNVIAAFEEKKRKRAITEVEENERAKSPKLSRPNTAGGDTEPEPDSARTAGFPPATAHDSITNPPLLTPTTELPQPQMPTQASQEEEDDDDMAEISRGGPLDLPSFKTGFTSPIKAAMAEDARRASGLHEDSGIGMGVDEHHDLDADAMEAEREAKKFNKRDWFLSSDPVEPGASATMVS</sequence>
<dbReference type="InterPro" id="IPR036388">
    <property type="entry name" value="WH-like_DNA-bd_sf"/>
</dbReference>
<dbReference type="EMBL" id="JAKLMC020000010">
    <property type="protein sequence ID" value="KAK5953682.1"/>
    <property type="molecule type" value="Genomic_DNA"/>
</dbReference>
<feature type="region of interest" description="Disordered" evidence="2">
    <location>
        <begin position="803"/>
        <end position="896"/>
    </location>
</feature>
<dbReference type="InterPro" id="IPR039779">
    <property type="entry name" value="RFX-like"/>
</dbReference>
<dbReference type="Proteomes" id="UP001316803">
    <property type="component" value="Unassembled WGS sequence"/>
</dbReference>
<evidence type="ECO:0000259" key="3">
    <source>
        <dbReference type="PROSITE" id="PS51526"/>
    </source>
</evidence>